<dbReference type="SUPFAM" id="SSF48317">
    <property type="entry name" value="Acid phosphatase/Vanadium-dependent haloperoxidase"/>
    <property type="match status" value="1"/>
</dbReference>
<name>A0A9D2NVA2_9FIRM</name>
<feature type="domain" description="Phosphatidic acid phosphatase type 2/haloperoxidase" evidence="8">
    <location>
        <begin position="57"/>
        <end position="171"/>
    </location>
</feature>
<gene>
    <name evidence="9" type="ORF">H9757_05785</name>
</gene>
<keyword evidence="5 7" id="KW-1133">Transmembrane helix</keyword>
<proteinExistence type="predicted"/>
<dbReference type="EMBL" id="DWWK01000084">
    <property type="protein sequence ID" value="HJC38557.1"/>
    <property type="molecule type" value="Genomic_DNA"/>
</dbReference>
<feature type="transmembrane region" description="Helical" evidence="7">
    <location>
        <begin position="156"/>
        <end position="174"/>
    </location>
</feature>
<dbReference type="PANTHER" id="PTHR14969:SF62">
    <property type="entry name" value="DECAPRENYLPHOSPHORYL-5-PHOSPHORIBOSE PHOSPHATASE RV3807C-RELATED"/>
    <property type="match status" value="1"/>
</dbReference>
<dbReference type="Gene3D" id="1.20.144.10">
    <property type="entry name" value="Phosphatidic acid phosphatase type 2/haloperoxidase"/>
    <property type="match status" value="2"/>
</dbReference>
<protein>
    <submittedName>
        <fullName evidence="9">Phosphatase PAP2 family protein</fullName>
    </submittedName>
</protein>
<dbReference type="InterPro" id="IPR036938">
    <property type="entry name" value="PAP2/HPO_sf"/>
</dbReference>
<evidence type="ECO:0000256" key="4">
    <source>
        <dbReference type="ARBA" id="ARBA00022801"/>
    </source>
</evidence>
<comment type="caution">
    <text evidence="9">The sequence shown here is derived from an EMBL/GenBank/DDBJ whole genome shotgun (WGS) entry which is preliminary data.</text>
</comment>
<keyword evidence="4" id="KW-0378">Hydrolase</keyword>
<evidence type="ECO:0000256" key="6">
    <source>
        <dbReference type="ARBA" id="ARBA00023136"/>
    </source>
</evidence>
<dbReference type="Proteomes" id="UP000823894">
    <property type="component" value="Unassembled WGS sequence"/>
</dbReference>
<feature type="transmembrane region" description="Helical" evidence="7">
    <location>
        <begin position="132"/>
        <end position="150"/>
    </location>
</feature>
<dbReference type="GO" id="GO:0016787">
    <property type="term" value="F:hydrolase activity"/>
    <property type="evidence" value="ECO:0007669"/>
    <property type="project" value="UniProtKB-KW"/>
</dbReference>
<dbReference type="GO" id="GO:0005886">
    <property type="term" value="C:plasma membrane"/>
    <property type="evidence" value="ECO:0007669"/>
    <property type="project" value="UniProtKB-SubCell"/>
</dbReference>
<dbReference type="Pfam" id="PF01569">
    <property type="entry name" value="PAP2"/>
    <property type="match status" value="1"/>
</dbReference>
<evidence type="ECO:0000256" key="7">
    <source>
        <dbReference type="SAM" id="Phobius"/>
    </source>
</evidence>
<evidence type="ECO:0000256" key="1">
    <source>
        <dbReference type="ARBA" id="ARBA00004651"/>
    </source>
</evidence>
<keyword evidence="3 7" id="KW-0812">Transmembrane</keyword>
<feature type="transmembrane region" description="Helical" evidence="7">
    <location>
        <begin position="57"/>
        <end position="76"/>
    </location>
</feature>
<dbReference type="SMART" id="SM00014">
    <property type="entry name" value="acidPPc"/>
    <property type="match status" value="1"/>
</dbReference>
<evidence type="ECO:0000259" key="8">
    <source>
        <dbReference type="SMART" id="SM00014"/>
    </source>
</evidence>
<sequence>MQTLLQIDQNILLFIQEHVRQEWMDGFWTAITHLGDAGMIWIALAIILLIPKKTRRAGIAALIALAVGALITNAALKNIVERTRPYEAIPGLVRLIEAQSDFSFPSGHTCASFAAAFALYKTLPGKRKIWKVLCIVLAVLISFSRLYVGVHYPSDVLAGALIGLFAGWAGWKLSK</sequence>
<organism evidence="9 10">
    <name type="scientific">Candidatus Mediterraneibacter faecigallinarum</name>
    <dbReference type="NCBI Taxonomy" id="2838669"/>
    <lineage>
        <taxon>Bacteria</taxon>
        <taxon>Bacillati</taxon>
        <taxon>Bacillota</taxon>
        <taxon>Clostridia</taxon>
        <taxon>Lachnospirales</taxon>
        <taxon>Lachnospiraceae</taxon>
        <taxon>Mediterraneibacter</taxon>
    </lineage>
</organism>
<reference evidence="9" key="1">
    <citation type="journal article" date="2021" name="PeerJ">
        <title>Extensive microbial diversity within the chicken gut microbiome revealed by metagenomics and culture.</title>
        <authorList>
            <person name="Gilroy R."/>
            <person name="Ravi A."/>
            <person name="Getino M."/>
            <person name="Pursley I."/>
            <person name="Horton D.L."/>
            <person name="Alikhan N.F."/>
            <person name="Baker D."/>
            <person name="Gharbi K."/>
            <person name="Hall N."/>
            <person name="Watson M."/>
            <person name="Adriaenssens E.M."/>
            <person name="Foster-Nyarko E."/>
            <person name="Jarju S."/>
            <person name="Secka A."/>
            <person name="Antonio M."/>
            <person name="Oren A."/>
            <person name="Chaudhuri R.R."/>
            <person name="La Ragione R."/>
            <person name="Hildebrand F."/>
            <person name="Pallen M.J."/>
        </authorList>
    </citation>
    <scope>NUCLEOTIDE SEQUENCE</scope>
    <source>
        <strain evidence="9">ChiGjej1B1-1692</strain>
    </source>
</reference>
<evidence type="ECO:0000256" key="5">
    <source>
        <dbReference type="ARBA" id="ARBA00022989"/>
    </source>
</evidence>
<keyword evidence="2" id="KW-1003">Cell membrane</keyword>
<dbReference type="PANTHER" id="PTHR14969">
    <property type="entry name" value="SPHINGOSINE-1-PHOSPHATE PHOSPHOHYDROLASE"/>
    <property type="match status" value="1"/>
</dbReference>
<evidence type="ECO:0000256" key="2">
    <source>
        <dbReference type="ARBA" id="ARBA00022475"/>
    </source>
</evidence>
<evidence type="ECO:0000256" key="3">
    <source>
        <dbReference type="ARBA" id="ARBA00022692"/>
    </source>
</evidence>
<feature type="transmembrane region" description="Helical" evidence="7">
    <location>
        <begin position="27"/>
        <end position="50"/>
    </location>
</feature>
<reference evidence="9" key="2">
    <citation type="submission" date="2021-04" db="EMBL/GenBank/DDBJ databases">
        <authorList>
            <person name="Gilroy R."/>
        </authorList>
    </citation>
    <scope>NUCLEOTIDE SEQUENCE</scope>
    <source>
        <strain evidence="9">ChiGjej1B1-1692</strain>
    </source>
</reference>
<dbReference type="AlphaFoldDB" id="A0A9D2NVA2"/>
<comment type="subcellular location">
    <subcellularLocation>
        <location evidence="1">Cell membrane</location>
        <topology evidence="1">Multi-pass membrane protein</topology>
    </subcellularLocation>
</comment>
<accession>A0A9D2NVA2</accession>
<evidence type="ECO:0000313" key="10">
    <source>
        <dbReference type="Proteomes" id="UP000823894"/>
    </source>
</evidence>
<keyword evidence="6 7" id="KW-0472">Membrane</keyword>
<dbReference type="InterPro" id="IPR000326">
    <property type="entry name" value="PAP2/HPO"/>
</dbReference>
<evidence type="ECO:0000313" key="9">
    <source>
        <dbReference type="EMBL" id="HJC38557.1"/>
    </source>
</evidence>